<dbReference type="OrthoDB" id="559598at2"/>
<dbReference type="Pfam" id="PF03912">
    <property type="entry name" value="Psb28"/>
    <property type="match status" value="1"/>
</dbReference>
<proteinExistence type="inferred from homology"/>
<comment type="similarity">
    <text evidence="5">Belongs to the Psb28 family.</text>
</comment>
<dbReference type="PANTHER" id="PTHR34963">
    <property type="match status" value="1"/>
</dbReference>
<reference evidence="6 7" key="1">
    <citation type="journal article" date="2019" name="Genome Biol. Evol.">
        <title>Day and night: Metabolic profiles and evolutionary relationships of six axenic non-marine cyanobacteria.</title>
        <authorList>
            <person name="Will S.E."/>
            <person name="Henke P."/>
            <person name="Boedeker C."/>
            <person name="Huang S."/>
            <person name="Brinkmann H."/>
            <person name="Rohde M."/>
            <person name="Jarek M."/>
            <person name="Friedl T."/>
            <person name="Seufert S."/>
            <person name="Schumacher M."/>
            <person name="Overmann J."/>
            <person name="Neumann-Schaal M."/>
            <person name="Petersen J."/>
        </authorList>
    </citation>
    <scope>NUCLEOTIDE SEQUENCE [LARGE SCALE GENOMIC DNA]</scope>
    <source>
        <strain evidence="6 7">PCC 6912</strain>
    </source>
</reference>
<organism evidence="6 7">
    <name type="scientific">Chlorogloeopsis fritschii PCC 6912</name>
    <dbReference type="NCBI Taxonomy" id="211165"/>
    <lineage>
        <taxon>Bacteria</taxon>
        <taxon>Bacillati</taxon>
        <taxon>Cyanobacteriota</taxon>
        <taxon>Cyanophyceae</taxon>
        <taxon>Nostocales</taxon>
        <taxon>Chlorogloeopsidaceae</taxon>
        <taxon>Chlorogloeopsis</taxon>
    </lineage>
</organism>
<comment type="caution">
    <text evidence="6">The sequence shown here is derived from an EMBL/GenBank/DDBJ whole genome shotgun (WGS) entry which is preliminary data.</text>
</comment>
<name>A0A3S0XK12_CHLFR</name>
<dbReference type="Gene3D" id="2.40.30.220">
    <property type="entry name" value="Photosystem II Psb28"/>
    <property type="match status" value="1"/>
</dbReference>
<dbReference type="NCBIfam" id="TIGR03047">
    <property type="entry name" value="PS_II_psb28"/>
    <property type="match status" value="1"/>
</dbReference>
<evidence type="ECO:0000313" key="7">
    <source>
        <dbReference type="Proteomes" id="UP000268857"/>
    </source>
</evidence>
<dbReference type="RefSeq" id="WP_016878289.1">
    <property type="nucleotide sequence ID" value="NZ_AJLN01000120.1"/>
</dbReference>
<evidence type="ECO:0000256" key="1">
    <source>
        <dbReference type="ARBA" id="ARBA00004170"/>
    </source>
</evidence>
<dbReference type="Proteomes" id="UP000268857">
    <property type="component" value="Unassembled WGS sequence"/>
</dbReference>
<dbReference type="EMBL" id="RSCJ01000029">
    <property type="protein sequence ID" value="RUR74476.1"/>
    <property type="molecule type" value="Genomic_DNA"/>
</dbReference>
<keyword evidence="4 5" id="KW-0604">Photosystem II</keyword>
<comment type="subcellular location">
    <subcellularLocation>
        <location evidence="1">Membrane</location>
        <topology evidence="1">Peripheral membrane protein</topology>
    </subcellularLocation>
</comment>
<evidence type="ECO:0000256" key="4">
    <source>
        <dbReference type="ARBA" id="ARBA00023276"/>
    </source>
</evidence>
<evidence type="ECO:0000256" key="5">
    <source>
        <dbReference type="RuleBase" id="RU003509"/>
    </source>
</evidence>
<dbReference type="InterPro" id="IPR038676">
    <property type="entry name" value="Psb28_c1_sf"/>
</dbReference>
<dbReference type="PANTHER" id="PTHR34963:SF2">
    <property type="entry name" value="PHOTOSYSTEM II REACTION CENTER PSB28 PROTEIN, CHLOROPLASTIC"/>
    <property type="match status" value="1"/>
</dbReference>
<keyword evidence="3" id="KW-0472">Membrane</keyword>
<accession>A0A3S0XK12</accession>
<dbReference type="GO" id="GO:0009654">
    <property type="term" value="C:photosystem II oxygen evolving complex"/>
    <property type="evidence" value="ECO:0007669"/>
    <property type="project" value="InterPro"/>
</dbReference>
<protein>
    <recommendedName>
        <fullName evidence="5">Photosystem II reaction center Psb28 protein</fullName>
    </recommendedName>
</protein>
<keyword evidence="2 5" id="KW-0602">Photosynthesis</keyword>
<sequence length="124" mass="14230">MTSITPSIQFFAGIDEELSNVSLRRGRTSGKRSVLMTFNQLKAIEGFNSFTKQSLNSMRLTDEEGEISVTPSSVQFVFGGAEGDELQRVEYKFEIERDDYWDRFMRFMHRYAEANGMAYGESQP</sequence>
<dbReference type="InterPro" id="IPR005610">
    <property type="entry name" value="PSII_Psb28_class-1"/>
</dbReference>
<evidence type="ECO:0000256" key="3">
    <source>
        <dbReference type="ARBA" id="ARBA00023136"/>
    </source>
</evidence>
<dbReference type="GO" id="GO:0015979">
    <property type="term" value="P:photosynthesis"/>
    <property type="evidence" value="ECO:0007669"/>
    <property type="project" value="UniProtKB-KW"/>
</dbReference>
<evidence type="ECO:0000256" key="2">
    <source>
        <dbReference type="ARBA" id="ARBA00022531"/>
    </source>
</evidence>
<gene>
    <name evidence="6" type="primary">psb28</name>
    <name evidence="6" type="ORF">PCC6912_52510</name>
</gene>
<evidence type="ECO:0000313" key="6">
    <source>
        <dbReference type="EMBL" id="RUR74476.1"/>
    </source>
</evidence>
<keyword evidence="7" id="KW-1185">Reference proteome</keyword>
<dbReference type="AlphaFoldDB" id="A0A3S0XK12"/>
<dbReference type="STRING" id="211165.GCA_000317285_05450"/>